<keyword evidence="2" id="KW-1185">Reference proteome</keyword>
<dbReference type="AlphaFoldDB" id="A0A067Q1X0"/>
<protein>
    <submittedName>
        <fullName evidence="1">Uncharacterized protein</fullName>
    </submittedName>
</protein>
<sequence>MTHIGTCSDVVGLSQQRPHFVRLCLPVSSHSFHQLPDPRPQCLHAMRNWQPDDAGQAASFFHELPNLSAHTPRTSNSVSVDPQDLKNSTMLRRLFRRAPSYRLAKSLSQTYKV</sequence>
<evidence type="ECO:0000313" key="1">
    <source>
        <dbReference type="EMBL" id="KDQ56606.1"/>
    </source>
</evidence>
<dbReference type="EMBL" id="KL197721">
    <property type="protein sequence ID" value="KDQ56606.1"/>
    <property type="molecule type" value="Genomic_DNA"/>
</dbReference>
<dbReference type="HOGENOM" id="CLU_2133857_0_0_1"/>
<gene>
    <name evidence="1" type="ORF">JAAARDRAFT_296076</name>
</gene>
<accession>A0A067Q1X0</accession>
<proteinExistence type="predicted"/>
<reference evidence="2" key="1">
    <citation type="journal article" date="2014" name="Proc. Natl. Acad. Sci. U.S.A.">
        <title>Extensive sampling of basidiomycete genomes demonstrates inadequacy of the white-rot/brown-rot paradigm for wood decay fungi.</title>
        <authorList>
            <person name="Riley R."/>
            <person name="Salamov A.A."/>
            <person name="Brown D.W."/>
            <person name="Nagy L.G."/>
            <person name="Floudas D."/>
            <person name="Held B.W."/>
            <person name="Levasseur A."/>
            <person name="Lombard V."/>
            <person name="Morin E."/>
            <person name="Otillar R."/>
            <person name="Lindquist E.A."/>
            <person name="Sun H."/>
            <person name="LaButti K.M."/>
            <person name="Schmutz J."/>
            <person name="Jabbour D."/>
            <person name="Luo H."/>
            <person name="Baker S.E."/>
            <person name="Pisabarro A.G."/>
            <person name="Walton J.D."/>
            <person name="Blanchette R.A."/>
            <person name="Henrissat B."/>
            <person name="Martin F."/>
            <person name="Cullen D."/>
            <person name="Hibbett D.S."/>
            <person name="Grigoriev I.V."/>
        </authorList>
    </citation>
    <scope>NUCLEOTIDE SEQUENCE [LARGE SCALE GENOMIC DNA]</scope>
    <source>
        <strain evidence="2">MUCL 33604</strain>
    </source>
</reference>
<dbReference type="Proteomes" id="UP000027265">
    <property type="component" value="Unassembled WGS sequence"/>
</dbReference>
<organism evidence="1 2">
    <name type="scientific">Jaapia argillacea MUCL 33604</name>
    <dbReference type="NCBI Taxonomy" id="933084"/>
    <lineage>
        <taxon>Eukaryota</taxon>
        <taxon>Fungi</taxon>
        <taxon>Dikarya</taxon>
        <taxon>Basidiomycota</taxon>
        <taxon>Agaricomycotina</taxon>
        <taxon>Agaricomycetes</taxon>
        <taxon>Agaricomycetidae</taxon>
        <taxon>Jaapiales</taxon>
        <taxon>Jaapiaceae</taxon>
        <taxon>Jaapia</taxon>
    </lineage>
</organism>
<evidence type="ECO:0000313" key="2">
    <source>
        <dbReference type="Proteomes" id="UP000027265"/>
    </source>
</evidence>
<dbReference type="InParanoid" id="A0A067Q1X0"/>
<name>A0A067Q1X0_9AGAM</name>